<dbReference type="Pfam" id="PF05154">
    <property type="entry name" value="TM2"/>
    <property type="match status" value="1"/>
</dbReference>
<dbReference type="InterPro" id="IPR050932">
    <property type="entry name" value="TM2D1-3-like"/>
</dbReference>
<evidence type="ECO:0000256" key="1">
    <source>
        <dbReference type="ARBA" id="ARBA00004141"/>
    </source>
</evidence>
<comment type="subcellular location">
    <subcellularLocation>
        <location evidence="1">Membrane</location>
        <topology evidence="1">Multi-pass membrane protein</topology>
    </subcellularLocation>
</comment>
<proteinExistence type="predicted"/>
<feature type="domain" description="TM2" evidence="6">
    <location>
        <begin position="17"/>
        <end position="70"/>
    </location>
</feature>
<feature type="transmembrane region" description="Helical" evidence="5">
    <location>
        <begin position="46"/>
        <end position="79"/>
    </location>
</feature>
<evidence type="ECO:0000256" key="5">
    <source>
        <dbReference type="SAM" id="Phobius"/>
    </source>
</evidence>
<dbReference type="InterPro" id="IPR007829">
    <property type="entry name" value="TM2"/>
</dbReference>
<keyword evidence="2 5" id="KW-0812">Transmembrane</keyword>
<evidence type="ECO:0000256" key="2">
    <source>
        <dbReference type="ARBA" id="ARBA00022692"/>
    </source>
</evidence>
<comment type="caution">
    <text evidence="7">The sequence shown here is derived from an EMBL/GenBank/DDBJ whole genome shotgun (WGS) entry which is preliminary data.</text>
</comment>
<dbReference type="RefSeq" id="WP_002480213.1">
    <property type="nucleotide sequence ID" value="NZ_AXDY01000001.1"/>
</dbReference>
<keyword evidence="4 5" id="KW-0472">Membrane</keyword>
<accession>A0ABP2YYA4</accession>
<keyword evidence="3 5" id="KW-1133">Transmembrane helix</keyword>
<dbReference type="EMBL" id="AXDY01000001">
    <property type="protein sequence ID" value="ERS94635.1"/>
    <property type="molecule type" value="Genomic_DNA"/>
</dbReference>
<feature type="transmembrane region" description="Helical" evidence="5">
    <location>
        <begin position="21"/>
        <end position="40"/>
    </location>
</feature>
<dbReference type="PANTHER" id="PTHR21016:SF25">
    <property type="entry name" value="TM2 DOMAIN-CONTAINING PROTEIN DDB_G0277895-RELATED"/>
    <property type="match status" value="1"/>
</dbReference>
<evidence type="ECO:0000256" key="4">
    <source>
        <dbReference type="ARBA" id="ARBA00023136"/>
    </source>
</evidence>
<name>A0ABP2YYA4_STASI</name>
<organism evidence="7 8">
    <name type="scientific">Staphylococcus simulans UMC-CNS-990</name>
    <dbReference type="NCBI Taxonomy" id="1405498"/>
    <lineage>
        <taxon>Bacteria</taxon>
        <taxon>Bacillati</taxon>
        <taxon>Bacillota</taxon>
        <taxon>Bacilli</taxon>
        <taxon>Bacillales</taxon>
        <taxon>Staphylococcaceae</taxon>
        <taxon>Staphylococcus</taxon>
    </lineage>
</organism>
<evidence type="ECO:0000313" key="8">
    <source>
        <dbReference type="Proteomes" id="UP000017131"/>
    </source>
</evidence>
<evidence type="ECO:0000259" key="6">
    <source>
        <dbReference type="Pfam" id="PF05154"/>
    </source>
</evidence>
<dbReference type="Proteomes" id="UP000017131">
    <property type="component" value="Unassembled WGS sequence"/>
</dbReference>
<evidence type="ECO:0000313" key="7">
    <source>
        <dbReference type="EMBL" id="ERS94635.1"/>
    </source>
</evidence>
<protein>
    <recommendedName>
        <fullName evidence="6">TM2 domain-containing protein</fullName>
    </recommendedName>
</protein>
<dbReference type="PANTHER" id="PTHR21016">
    <property type="entry name" value="BETA-AMYLOID BINDING PROTEIN-RELATED"/>
    <property type="match status" value="1"/>
</dbReference>
<dbReference type="GeneID" id="77330345"/>
<reference evidence="7 8" key="1">
    <citation type="journal article" date="2013" name="Genome Announc.">
        <title>Draft Genome Sequence of Staphylococcus simulans UMC-CNS-990, Isolated from a Case of Chronic Bovine Mastitis.</title>
        <authorList>
            <person name="Calcutt M.J."/>
            <person name="Foecking M.F."/>
            <person name="Hsieh H.Y."/>
            <person name="Perry J."/>
            <person name="Stewart G.C."/>
            <person name="Middleton J.R."/>
        </authorList>
    </citation>
    <scope>NUCLEOTIDE SEQUENCE [LARGE SCALE GENOMIC DNA]</scope>
    <source>
        <strain evidence="7 8">UMC-CNS-990</strain>
    </source>
</reference>
<gene>
    <name evidence="7" type="ORF">SSIM_00650</name>
</gene>
<keyword evidence="8" id="KW-1185">Reference proteome</keyword>
<evidence type="ECO:0000256" key="3">
    <source>
        <dbReference type="ARBA" id="ARBA00022989"/>
    </source>
</evidence>
<sequence length="103" mass="11598">MNLQEKSFIESQIASKAKQPAIAYVLWFFFGSLGGHRFYFGKTGSAIGMIALTLLTAWFTFGIPTLIWVIVDAFLIPGWVEADKTRVRREAENEIQLMQGSHS</sequence>